<gene>
    <name evidence="5" type="ORF">N24_0827</name>
</gene>
<evidence type="ECO:0000256" key="3">
    <source>
        <dbReference type="SAM" id="SignalP"/>
    </source>
</evidence>
<evidence type="ECO:0000313" key="6">
    <source>
        <dbReference type="Proteomes" id="UP000218244"/>
    </source>
</evidence>
<evidence type="ECO:0000313" key="5">
    <source>
        <dbReference type="EMBL" id="BAU95089.1"/>
    </source>
</evidence>
<organism evidence="5 6">
    <name type="scientific">Corynebacterium suranareeae</name>
    <dbReference type="NCBI Taxonomy" id="2506452"/>
    <lineage>
        <taxon>Bacteria</taxon>
        <taxon>Bacillati</taxon>
        <taxon>Actinomycetota</taxon>
        <taxon>Actinomycetes</taxon>
        <taxon>Mycobacteriales</taxon>
        <taxon>Corynebacteriaceae</taxon>
        <taxon>Corynebacterium</taxon>
    </lineage>
</organism>
<accession>A0A160PMT3</accession>
<dbReference type="PANTHER" id="PTHR30535:SF34">
    <property type="entry name" value="MOLYBDATE-BINDING PROTEIN MOLA"/>
    <property type="match status" value="1"/>
</dbReference>
<comment type="similarity">
    <text evidence="1">Belongs to the bacterial solute-binding protein 8 family.</text>
</comment>
<dbReference type="SUPFAM" id="SSF53807">
    <property type="entry name" value="Helical backbone' metal receptor"/>
    <property type="match status" value="1"/>
</dbReference>
<keyword evidence="2" id="KW-0175">Coiled coil</keyword>
<dbReference type="PROSITE" id="PS50983">
    <property type="entry name" value="FE_B12_PBP"/>
    <property type="match status" value="1"/>
</dbReference>
<dbReference type="InterPro" id="IPR002491">
    <property type="entry name" value="ABC_transptr_periplasmic_BD"/>
</dbReference>
<feature type="chain" id="PRO_5038838122" evidence="3">
    <location>
        <begin position="18"/>
        <end position="297"/>
    </location>
</feature>
<keyword evidence="6" id="KW-1185">Reference proteome</keyword>
<dbReference type="PANTHER" id="PTHR30535">
    <property type="entry name" value="VITAMIN B12-BINDING PROTEIN"/>
    <property type="match status" value="1"/>
</dbReference>
<dbReference type="AlphaFoldDB" id="A0A160PMT3"/>
<name>A0A160PMT3_9CORY</name>
<evidence type="ECO:0000256" key="2">
    <source>
        <dbReference type="SAM" id="Coils"/>
    </source>
</evidence>
<dbReference type="PROSITE" id="PS51257">
    <property type="entry name" value="PROKAR_LIPOPROTEIN"/>
    <property type="match status" value="1"/>
</dbReference>
<dbReference type="Pfam" id="PF01497">
    <property type="entry name" value="Peripla_BP_2"/>
    <property type="match status" value="1"/>
</dbReference>
<dbReference type="RefSeq" id="WP_231910866.1">
    <property type="nucleotide sequence ID" value="NZ_AP017369.1"/>
</dbReference>
<reference evidence="5 6" key="1">
    <citation type="submission" date="2016-02" db="EMBL/GenBank/DDBJ databases">
        <title>Corynebacterium glutamicum N24 whole genome sequencing project.</title>
        <authorList>
            <person name="Matsutani M."/>
            <person name="Nangtapong N."/>
            <person name="Yakushi T."/>
            <person name="Matsushita K."/>
        </authorList>
    </citation>
    <scope>NUCLEOTIDE SEQUENCE [LARGE SCALE GENOMIC DNA]</scope>
    <source>
        <strain evidence="5 6">N24</strain>
    </source>
</reference>
<dbReference type="Gene3D" id="3.40.50.1980">
    <property type="entry name" value="Nitrogenase molybdenum iron protein domain"/>
    <property type="match status" value="2"/>
</dbReference>
<dbReference type="EMBL" id="AP017369">
    <property type="protein sequence ID" value="BAU95089.1"/>
    <property type="molecule type" value="Genomic_DNA"/>
</dbReference>
<evidence type="ECO:0000259" key="4">
    <source>
        <dbReference type="PROSITE" id="PS50983"/>
    </source>
</evidence>
<dbReference type="KEGG" id="csur:N24_0827"/>
<dbReference type="Proteomes" id="UP000218244">
    <property type="component" value="Chromosome"/>
</dbReference>
<feature type="domain" description="Fe/B12 periplasmic-binding" evidence="4">
    <location>
        <begin position="40"/>
        <end position="297"/>
    </location>
</feature>
<feature type="coiled-coil region" evidence="2">
    <location>
        <begin position="144"/>
        <end position="171"/>
    </location>
</feature>
<sequence>MKTKVMGLVLVAIFGLASCSSTPDGPALAVSEAENIVAENIVVLSGDASVLVEELVSAERIVATTDRGAGTPAVETVLPAGGTVDPEQILSLDPDLVLLTSRHESEDDTADILNQAGVQVASFESSNWSDIDSLLDTFTDIAQLVGEEDKADRLVEEIKAQRAEVDTAVDKTRQPRVLSLMARGGQRFFVPTSAMLNGLVEEAGGYSVNGELGAVGTVAADPEQILALQPDVILVEDFRGQGRADFADLLTNPALAEVPAITNANVAYLPQSEIGSAAGLKIVDGLKLVAASIGTFS</sequence>
<evidence type="ECO:0000256" key="1">
    <source>
        <dbReference type="ARBA" id="ARBA00008814"/>
    </source>
</evidence>
<feature type="signal peptide" evidence="3">
    <location>
        <begin position="1"/>
        <end position="17"/>
    </location>
</feature>
<dbReference type="InterPro" id="IPR050902">
    <property type="entry name" value="ABC_Transporter_SBP"/>
</dbReference>
<proteinExistence type="inferred from homology"/>
<keyword evidence="3" id="KW-0732">Signal</keyword>
<protein>
    <submittedName>
        <fullName evidence="5">ABC transporter substrate-binding protein</fullName>
    </submittedName>
</protein>